<evidence type="ECO:0000313" key="6">
    <source>
        <dbReference type="Proteomes" id="UP000245202"/>
    </source>
</evidence>
<evidence type="ECO:0000313" key="5">
    <source>
        <dbReference type="EMBL" id="GBG12383.1"/>
    </source>
</evidence>
<dbReference type="EMBL" id="BDQX01000458">
    <property type="protein sequence ID" value="GBG12383.1"/>
    <property type="molecule type" value="Genomic_DNA"/>
</dbReference>
<feature type="domain" description="Glycosyl hydrolases family 39 N-terminal catalytic" evidence="4">
    <location>
        <begin position="114"/>
        <end position="299"/>
    </location>
</feature>
<reference evidence="5 6" key="1">
    <citation type="submission" date="2017-08" db="EMBL/GenBank/DDBJ databases">
        <title>Substantial Increase in Enzyme Production by Combined Drug-Resistance Mutations in Paenibacillus agaridevorans.</title>
        <authorList>
            <person name="Tanaka Y."/>
            <person name="Funane K."/>
            <person name="Hosaka T."/>
            <person name="Shiwa Y."/>
            <person name="Fujita N."/>
            <person name="Miyazaki T."/>
            <person name="Yoshikawa H."/>
            <person name="Murakami K."/>
            <person name="Kasahara K."/>
            <person name="Inaoka T."/>
            <person name="Hiraga Y."/>
            <person name="Ochi K."/>
        </authorList>
    </citation>
    <scope>NUCLEOTIDE SEQUENCE [LARGE SCALE GENOMIC DNA]</scope>
    <source>
        <strain evidence="5 6">T-3040</strain>
    </source>
</reference>
<dbReference type="Gene3D" id="3.20.20.80">
    <property type="entry name" value="Glycosidases"/>
    <property type="match status" value="1"/>
</dbReference>
<keyword evidence="6" id="KW-1185">Reference proteome</keyword>
<evidence type="ECO:0000256" key="1">
    <source>
        <dbReference type="ARBA" id="ARBA00008875"/>
    </source>
</evidence>
<dbReference type="InterPro" id="IPR017853">
    <property type="entry name" value="GH"/>
</dbReference>
<accession>A0A2R5F630</accession>
<dbReference type="RefSeq" id="WP_108996381.1">
    <property type="nucleotide sequence ID" value="NZ_BDQX01000458.1"/>
</dbReference>
<evidence type="ECO:0000256" key="2">
    <source>
        <dbReference type="ARBA" id="ARBA00022801"/>
    </source>
</evidence>
<comment type="caution">
    <text evidence="5">The sequence shown here is derived from an EMBL/GenBank/DDBJ whole genome shotgun (WGS) entry which is preliminary data.</text>
</comment>
<protein>
    <submittedName>
        <fullName evidence="5">Putative T9SS C-terminal target domain-containing protein</fullName>
    </submittedName>
</protein>
<name>A0A2R5F630_9BACL</name>
<dbReference type="InterPro" id="IPR049166">
    <property type="entry name" value="GH39_cat"/>
</dbReference>
<comment type="similarity">
    <text evidence="1">Belongs to the glycosyl hydrolase 39 family.</text>
</comment>
<dbReference type="Proteomes" id="UP000245202">
    <property type="component" value="Unassembled WGS sequence"/>
</dbReference>
<sequence length="861" mass="94222">MKVSGKAEKLAQWCALFGLLSAFVLTTVLPRSAAAAGNVHINVNLAAQGPIMENKHSMINVWDFRIHWTSEAEGRPSNYFAANYPFVKNVQFMTATGGNDTRDLFVDPYNNATKTDYKFDELIDALHNVVDQGLKPFIKTGAVPLKLSNSPHISSAFGVNVRPPADYDVYYNYIKAMADAIVAEFGINEVKTWTWGVLTEYENSDWFIASDGSPNTTKIAYFKLYDYTVAALEAAIGAGNLNVGAHSMSVVNALWDERDFIQHVATGTNYKTGTVGTQIDYLAASYYDMAPGQGSSGLSFADTINLLRDKANSVGLTNLKFGIDEGRILNGPSDDGRALFSRIMPHTYQGTYDAKLFRIMNDAQIDWLSTWGLTTEAFWGGVPAVGTHIANLAYKMTGDNRVGFAVTGSTGDPGNEIDGIAGFNRSTNTVHVMAYNHNNNMNAITGETPTITINNIKPASGSTVTVKQWLVDDLHGNFWPAWRADLLARGLTNSAFSWSKYSLEVPKHLVNAADIAYWYSRESAYKTAATLTPTTTTATVTGNKLVLTPPLAHHGVVFYEISNATNTATTTPMVDDLNNWSKTYSHSSGLIFDTANATQLGDSSRASRNNTNASPTENIVYQYSDIRDFSVTGLYATHAEAINDFKFYTSPNGTTWTQQTGWSKTDTPINGGDWTRRLYTMAAAPAGTGYLKVEFPTGGALSYNPQLSKVSLNYVHNYVVNPGFEDNTAPVQSPSGWYTTGKNLDSDYTEGSAYSGSYKLVHWKNSNYQSYTYQTITGLSNGLYTLKAWVKSDYGGLGTAYMQAKDYGGSSVTANIPTTSTWTQISIPNINVTNGQSMIGFYSNSPANAWYYVDHVEFVKQ</sequence>
<dbReference type="SUPFAM" id="SSF51445">
    <property type="entry name" value="(Trans)glycosidases"/>
    <property type="match status" value="1"/>
</dbReference>
<dbReference type="Gene3D" id="2.60.120.260">
    <property type="entry name" value="Galactose-binding domain-like"/>
    <property type="match status" value="1"/>
</dbReference>
<dbReference type="AlphaFoldDB" id="A0A2R5F630"/>
<evidence type="ECO:0000259" key="4">
    <source>
        <dbReference type="Pfam" id="PF01229"/>
    </source>
</evidence>
<evidence type="ECO:0000256" key="3">
    <source>
        <dbReference type="ARBA" id="ARBA00023295"/>
    </source>
</evidence>
<gene>
    <name evidence="5" type="ORF">PAT3040_07258</name>
</gene>
<proteinExistence type="inferred from homology"/>
<dbReference type="GO" id="GO:0016798">
    <property type="term" value="F:hydrolase activity, acting on glycosyl bonds"/>
    <property type="evidence" value="ECO:0007669"/>
    <property type="project" value="UniProtKB-KW"/>
</dbReference>
<keyword evidence="3" id="KW-0326">Glycosidase</keyword>
<dbReference type="Pfam" id="PF01229">
    <property type="entry name" value="Glyco_hydro_39"/>
    <property type="match status" value="1"/>
</dbReference>
<organism evidence="5 6">
    <name type="scientific">Paenibacillus agaridevorans</name>
    <dbReference type="NCBI Taxonomy" id="171404"/>
    <lineage>
        <taxon>Bacteria</taxon>
        <taxon>Bacillati</taxon>
        <taxon>Bacillota</taxon>
        <taxon>Bacilli</taxon>
        <taxon>Bacillales</taxon>
        <taxon>Paenibacillaceae</taxon>
        <taxon>Paenibacillus</taxon>
    </lineage>
</organism>
<keyword evidence="2" id="KW-0378">Hydrolase</keyword>